<dbReference type="PROSITE" id="PS50994">
    <property type="entry name" value="INTEGRASE"/>
    <property type="match status" value="1"/>
</dbReference>
<dbReference type="PANTHER" id="PTHR37984">
    <property type="entry name" value="PROTEIN CBG26694"/>
    <property type="match status" value="1"/>
</dbReference>
<feature type="domain" description="Integrase catalytic" evidence="2">
    <location>
        <begin position="281"/>
        <end position="360"/>
    </location>
</feature>
<dbReference type="Gene3D" id="3.30.420.10">
    <property type="entry name" value="Ribonuclease H-like superfamily/Ribonuclease H"/>
    <property type="match status" value="1"/>
</dbReference>
<keyword evidence="3" id="KW-1185">Reference proteome</keyword>
<proteinExistence type="predicted"/>
<dbReference type="Pfam" id="PF17921">
    <property type="entry name" value="Integrase_H2C2"/>
    <property type="match status" value="1"/>
</dbReference>
<dbReference type="InterPro" id="IPR001584">
    <property type="entry name" value="Integrase_cat-core"/>
</dbReference>
<dbReference type="WBParaSite" id="SVE_1928400.1">
    <property type="protein sequence ID" value="SVE_1928400.1"/>
    <property type="gene ID" value="SVE_1928400"/>
</dbReference>
<dbReference type="InterPro" id="IPR012337">
    <property type="entry name" value="RNaseH-like_sf"/>
</dbReference>
<dbReference type="GO" id="GO:0042575">
    <property type="term" value="C:DNA polymerase complex"/>
    <property type="evidence" value="ECO:0007669"/>
    <property type="project" value="UniProtKB-ARBA"/>
</dbReference>
<dbReference type="SUPFAM" id="SSF56672">
    <property type="entry name" value="DNA/RNA polymerases"/>
    <property type="match status" value="1"/>
</dbReference>
<reference evidence="4" key="2">
    <citation type="submission" date="2015-08" db="UniProtKB">
        <authorList>
            <consortium name="WormBaseParasite"/>
        </authorList>
    </citation>
    <scope>IDENTIFICATION</scope>
</reference>
<dbReference type="Gene3D" id="3.10.10.10">
    <property type="entry name" value="HIV Type 1 Reverse Transcriptase, subunit A, domain 1"/>
    <property type="match status" value="1"/>
</dbReference>
<protein>
    <recommendedName>
        <fullName evidence="1">RNA-directed DNA polymerase</fullName>
        <ecNumber evidence="1">2.7.7.49</ecNumber>
    </recommendedName>
</protein>
<dbReference type="GO" id="GO:0003676">
    <property type="term" value="F:nucleic acid binding"/>
    <property type="evidence" value="ECO:0007669"/>
    <property type="project" value="InterPro"/>
</dbReference>
<dbReference type="InterPro" id="IPR050951">
    <property type="entry name" value="Retrovirus_Pol_polyprotein"/>
</dbReference>
<evidence type="ECO:0000256" key="1">
    <source>
        <dbReference type="ARBA" id="ARBA00012493"/>
    </source>
</evidence>
<reference evidence="3" key="1">
    <citation type="submission" date="2014-07" db="EMBL/GenBank/DDBJ databases">
        <authorList>
            <person name="Martin A.A"/>
            <person name="De Silva N."/>
        </authorList>
    </citation>
    <scope>NUCLEOTIDE SEQUENCE</scope>
</reference>
<dbReference type="InterPro" id="IPR041588">
    <property type="entry name" value="Integrase_H2C2"/>
</dbReference>
<dbReference type="SUPFAM" id="SSF53098">
    <property type="entry name" value="Ribonuclease H-like"/>
    <property type="match status" value="1"/>
</dbReference>
<dbReference type="GO" id="GO:0003964">
    <property type="term" value="F:RNA-directed DNA polymerase activity"/>
    <property type="evidence" value="ECO:0007669"/>
    <property type="project" value="UniProtKB-EC"/>
</dbReference>
<organism evidence="3 4">
    <name type="scientific">Strongyloides venezuelensis</name>
    <name type="common">Threadworm</name>
    <dbReference type="NCBI Taxonomy" id="75913"/>
    <lineage>
        <taxon>Eukaryota</taxon>
        <taxon>Metazoa</taxon>
        <taxon>Ecdysozoa</taxon>
        <taxon>Nematoda</taxon>
        <taxon>Chromadorea</taxon>
        <taxon>Rhabditida</taxon>
        <taxon>Tylenchina</taxon>
        <taxon>Panagrolaimomorpha</taxon>
        <taxon>Strongyloidoidea</taxon>
        <taxon>Strongyloididae</taxon>
        <taxon>Strongyloides</taxon>
    </lineage>
</organism>
<dbReference type="Gene3D" id="1.10.340.70">
    <property type="match status" value="1"/>
</dbReference>
<dbReference type="PANTHER" id="PTHR37984:SF5">
    <property type="entry name" value="PROTEIN NYNRIN-LIKE"/>
    <property type="match status" value="1"/>
</dbReference>
<sequence>MKNIFSDGLQANLDKEEKSDKHAVDDKIPSDFMRVCVDYSKLNRFLAKKKYLSTKKVSAAYKVLPLDEHSKELTCFYTPYSIYKAETLPFGLATATALFVAEIQMLDHPKSKRVCGNKFAKSKRFCSIEFRGSGTVFSIKEDEKDNIGHLKHTTVENELIQKARADPHYKNMFKRVFYGAYRHLEKHQLSLTGEMNVMTLNGKLKVSVGSGKRIVAKVHRDYHEGTRNLTNQINTNFIIHRLTKMMKKVIAQCKFCQMFRKNEPSYSFVKIIKQKLDFLKVLKEIVALVGDFELLVSDNKPVFQSEEVAEWLEERGTLDFFVPTYSPRSNGLAEEMTNFLKNKMKKAQKKMNLNAEKSLT</sequence>
<dbReference type="AlphaFoldDB" id="A0A0K0G3H9"/>
<accession>A0A0K0G3H9</accession>
<dbReference type="STRING" id="75913.A0A0K0G3H9"/>
<evidence type="ECO:0000313" key="4">
    <source>
        <dbReference type="WBParaSite" id="SVE_1928400.1"/>
    </source>
</evidence>
<dbReference type="InterPro" id="IPR043502">
    <property type="entry name" value="DNA/RNA_pol_sf"/>
</dbReference>
<dbReference type="Proteomes" id="UP000035680">
    <property type="component" value="Unassembled WGS sequence"/>
</dbReference>
<evidence type="ECO:0000313" key="3">
    <source>
        <dbReference type="Proteomes" id="UP000035680"/>
    </source>
</evidence>
<evidence type="ECO:0000259" key="2">
    <source>
        <dbReference type="PROSITE" id="PS50994"/>
    </source>
</evidence>
<dbReference type="GO" id="GO:0015074">
    <property type="term" value="P:DNA integration"/>
    <property type="evidence" value="ECO:0007669"/>
    <property type="project" value="InterPro"/>
</dbReference>
<dbReference type="EC" id="2.7.7.49" evidence="1"/>
<dbReference type="InterPro" id="IPR036397">
    <property type="entry name" value="RNaseH_sf"/>
</dbReference>
<name>A0A0K0G3H9_STRVS</name>